<dbReference type="InterPro" id="IPR036457">
    <property type="entry name" value="PPM-type-like_dom_sf"/>
</dbReference>
<sequence length="270" mass="31252">MNKYGIDLEHIWVGSQESFVDEVNICKIGHLVLGRFGGNSSAGQYKNEDGCIVWANKKLNYEFVVLLDAHKTAQSAELIVSTIKSLKENIKYLLSYTPRKSFTCLYELLLTTFESDYFKEACRNVQGETAFLCVVRKDKFLWWFSVGDCVLYLNHPDLVALDEYQQNHRSFYEWIGQVNTFELEVPCFSSGTKELRKGRNQLFLTTDGLIECPNTNYNNPIELFKPFERFTNDESVRKLLKEIKQNNVRDSTTIVSWFVDIELEGSRPSN</sequence>
<dbReference type="EMBL" id="JADCLJ010000024">
    <property type="protein sequence ID" value="MBE4909850.1"/>
    <property type="molecule type" value="Genomic_DNA"/>
</dbReference>
<reference evidence="1 2" key="1">
    <citation type="submission" date="2020-10" db="EMBL/GenBank/DDBJ databases">
        <title>Bacillus sp. HD4P25, an endophyte from a halophyte.</title>
        <authorList>
            <person name="Sun J.-Q."/>
        </authorList>
    </citation>
    <scope>NUCLEOTIDE SEQUENCE [LARGE SCALE GENOMIC DNA]</scope>
    <source>
        <strain evidence="1 2">YIM 93174</strain>
    </source>
</reference>
<comment type="caution">
    <text evidence="1">The sequence shown here is derived from an EMBL/GenBank/DDBJ whole genome shotgun (WGS) entry which is preliminary data.</text>
</comment>
<dbReference type="Proteomes" id="UP001516662">
    <property type="component" value="Unassembled WGS sequence"/>
</dbReference>
<accession>A0ABR9QMV8</accession>
<keyword evidence="2" id="KW-1185">Reference proteome</keyword>
<dbReference type="Gene3D" id="3.60.40.10">
    <property type="entry name" value="PPM-type phosphatase domain"/>
    <property type="match status" value="1"/>
</dbReference>
<organism evidence="1 2">
    <name type="scientific">Litchfieldia luteola</name>
    <dbReference type="NCBI Taxonomy" id="682179"/>
    <lineage>
        <taxon>Bacteria</taxon>
        <taxon>Bacillati</taxon>
        <taxon>Bacillota</taxon>
        <taxon>Bacilli</taxon>
        <taxon>Bacillales</taxon>
        <taxon>Bacillaceae</taxon>
        <taxon>Litchfieldia</taxon>
    </lineage>
</organism>
<name>A0ABR9QMV8_9BACI</name>
<proteinExistence type="predicted"/>
<protein>
    <submittedName>
        <fullName evidence="1">Protein phosphatase 2C domain-containing protein</fullName>
    </submittedName>
</protein>
<gene>
    <name evidence="1" type="ORF">IMZ08_17585</name>
</gene>
<dbReference type="SUPFAM" id="SSF81606">
    <property type="entry name" value="PP2C-like"/>
    <property type="match status" value="1"/>
</dbReference>
<evidence type="ECO:0000313" key="2">
    <source>
        <dbReference type="Proteomes" id="UP001516662"/>
    </source>
</evidence>
<evidence type="ECO:0000313" key="1">
    <source>
        <dbReference type="EMBL" id="MBE4909850.1"/>
    </source>
</evidence>
<dbReference type="RefSeq" id="WP_193538887.1">
    <property type="nucleotide sequence ID" value="NZ_JADCLJ010000024.1"/>
</dbReference>